<dbReference type="InterPro" id="IPR022104">
    <property type="entry name" value="DUF3644"/>
</dbReference>
<dbReference type="Pfam" id="PF12358">
    <property type="entry name" value="DUF3644"/>
    <property type="match status" value="1"/>
</dbReference>
<gene>
    <name evidence="2" type="ORF">C4561_04685</name>
</gene>
<reference evidence="2 3" key="1">
    <citation type="journal article" date="2017" name="ISME J.">
        <title>Energy and carbon metabolisms in a deep terrestrial subsurface fluid microbial community.</title>
        <authorList>
            <person name="Momper L."/>
            <person name="Jungbluth S.P."/>
            <person name="Lee M.D."/>
            <person name="Amend J.P."/>
        </authorList>
    </citation>
    <scope>NUCLEOTIDE SEQUENCE [LARGE SCALE GENOMIC DNA]</scope>
    <source>
        <strain evidence="2">SURF_46</strain>
    </source>
</reference>
<evidence type="ECO:0000259" key="1">
    <source>
        <dbReference type="Pfam" id="PF12358"/>
    </source>
</evidence>
<organism evidence="2 3">
    <name type="scientific">candidate division WWE3 bacterium</name>
    <dbReference type="NCBI Taxonomy" id="2053526"/>
    <lineage>
        <taxon>Bacteria</taxon>
        <taxon>Katanobacteria</taxon>
    </lineage>
</organism>
<protein>
    <submittedName>
        <fullName evidence="2">DUF3644 domain-containing protein</fullName>
    </submittedName>
</protein>
<dbReference type="AlphaFoldDB" id="A0A3A4ZBL6"/>
<proteinExistence type="predicted"/>
<name>A0A3A4ZBL6_UNCKA</name>
<feature type="domain" description="DUF3644" evidence="1">
    <location>
        <begin position="132"/>
        <end position="315"/>
    </location>
</feature>
<accession>A0A3A4ZBL6</accession>
<evidence type="ECO:0000313" key="2">
    <source>
        <dbReference type="EMBL" id="RJR26673.1"/>
    </source>
</evidence>
<dbReference type="Proteomes" id="UP000265540">
    <property type="component" value="Unassembled WGS sequence"/>
</dbReference>
<comment type="caution">
    <text evidence="2">The sequence shown here is derived from an EMBL/GenBank/DDBJ whole genome shotgun (WGS) entry which is preliminary data.</text>
</comment>
<evidence type="ECO:0000313" key="3">
    <source>
        <dbReference type="Proteomes" id="UP000265540"/>
    </source>
</evidence>
<sequence>MPVGTCMTTITERIEERKEAIKTCLKQYSYLKENPALIDEVIAFEGCPRKPCKKLAFLILTYKREATVQELKTISDQPAGMVRSLRKDGFLFQDNGKKPPGYYYTNATGETCRRIVGYQFPEVKLSGRVRAILEKSVAACISAIEVYNKPDFRYREETFSILLVNAWELLLKAEVLSLDNNKIRSIQEVNKNGFVVLNHSGNPRTIDIHKAIDRLVAKKLIDDHCRQNIEFLIEIRDNAVHYINKSSQFSKRVQEIGTAGLKNYITAVTEWFDVDLTQYNFFLMPMSFFHPTEADSFSVRGHDKEIQRLLDYFRREEDNFLPDEDNPYSLALEIKTSFVKSSAHGSALKMQYGNGEDILTVKVSEEDVIRAKYPLTYKALIGKIRNRYSDFKQDGRFYGIKRDLEDSSQHGQRYCKVRYLDSESKRGPSKIFYSTEILKELDRHYTRIKK</sequence>
<dbReference type="EMBL" id="QZJF01000018">
    <property type="protein sequence ID" value="RJR26673.1"/>
    <property type="molecule type" value="Genomic_DNA"/>
</dbReference>